<dbReference type="EMBL" id="NEVL01000003">
    <property type="protein sequence ID" value="OZI36301.1"/>
    <property type="molecule type" value="Genomic_DNA"/>
</dbReference>
<proteinExistence type="predicted"/>
<name>A0A261SGY0_9BORD</name>
<accession>A0A261SGY0</accession>
<protein>
    <recommendedName>
        <fullName evidence="3">DNA-binding protein</fullName>
    </recommendedName>
</protein>
<evidence type="ECO:0000313" key="2">
    <source>
        <dbReference type="Proteomes" id="UP000217005"/>
    </source>
</evidence>
<dbReference type="OrthoDB" id="9115108at2"/>
<organism evidence="1 2">
    <name type="scientific">Bordetella genomosp. 1</name>
    <dbReference type="NCBI Taxonomy" id="1395607"/>
    <lineage>
        <taxon>Bacteria</taxon>
        <taxon>Pseudomonadati</taxon>
        <taxon>Pseudomonadota</taxon>
        <taxon>Betaproteobacteria</taxon>
        <taxon>Burkholderiales</taxon>
        <taxon>Alcaligenaceae</taxon>
        <taxon>Bordetella</taxon>
    </lineage>
</organism>
<dbReference type="RefSeq" id="WP_094827107.1">
    <property type="nucleotide sequence ID" value="NZ_NEVL01000003.1"/>
</dbReference>
<dbReference type="AlphaFoldDB" id="A0A261SGY0"/>
<reference evidence="1 2" key="1">
    <citation type="submission" date="2017-05" db="EMBL/GenBank/DDBJ databases">
        <title>Complete and WGS of Bordetella genogroups.</title>
        <authorList>
            <person name="Spilker T."/>
            <person name="LiPuma J."/>
        </authorList>
    </citation>
    <scope>NUCLEOTIDE SEQUENCE [LARGE SCALE GENOMIC DNA]</scope>
    <source>
        <strain evidence="1 2">AU17610</strain>
    </source>
</reference>
<evidence type="ECO:0008006" key="3">
    <source>
        <dbReference type="Google" id="ProtNLM"/>
    </source>
</evidence>
<sequence length="214" mass="22567">MNATLSIDMPRRAARAVLRPAPEPLFRSAHDALVFAFNFSRQQYDRPLMNRVAAGPQSSSGLGLSGLDGAGQAAMTLAELGRLSPLDQALLIAGKAPQSEPCGCGVACCSGHKTNGEWLDAISVVTTAAIAGALSGCIVNRRLCAGLVQKHFGAKVSLIELAELCQVDRHTAGTHNGRIKRWLFGDGMGVFNQAINELERRLLASGVVGDKESC</sequence>
<gene>
    <name evidence="1" type="ORF">CEG14_14915</name>
</gene>
<evidence type="ECO:0000313" key="1">
    <source>
        <dbReference type="EMBL" id="OZI36301.1"/>
    </source>
</evidence>
<comment type="caution">
    <text evidence="1">The sequence shown here is derived from an EMBL/GenBank/DDBJ whole genome shotgun (WGS) entry which is preliminary data.</text>
</comment>
<dbReference type="Proteomes" id="UP000217005">
    <property type="component" value="Unassembled WGS sequence"/>
</dbReference>